<evidence type="ECO:0000256" key="1">
    <source>
        <dbReference type="SAM" id="SignalP"/>
    </source>
</evidence>
<reference evidence="2 3" key="1">
    <citation type="submission" date="2024-09" db="EMBL/GenBank/DDBJ databases">
        <title>Nodulacao em especies de Leguminosae Basais da Amazonia e Caracterizacao dos Rizobios e Bacterias Associadas aos Nodulos.</title>
        <authorList>
            <person name="Jambeiro I.C.A."/>
            <person name="Lopes I.S."/>
            <person name="Aguiar E.R.G.R."/>
            <person name="Santos A.F.J."/>
            <person name="Dos Santos J.M.F."/>
            <person name="Gross E."/>
        </authorList>
    </citation>
    <scope>NUCLEOTIDE SEQUENCE [LARGE SCALE GENOMIC DNA]</scope>
    <source>
        <strain evidence="2 3">BRUESC1165</strain>
    </source>
</reference>
<keyword evidence="1" id="KW-0732">Signal</keyword>
<dbReference type="InterPro" id="IPR011990">
    <property type="entry name" value="TPR-like_helical_dom_sf"/>
</dbReference>
<keyword evidence="3" id="KW-1185">Reference proteome</keyword>
<dbReference type="RefSeq" id="WP_377029722.1">
    <property type="nucleotide sequence ID" value="NZ_JBHOMY010000027.1"/>
</dbReference>
<organism evidence="2 3">
    <name type="scientific">Microvirga arabica</name>
    <dbReference type="NCBI Taxonomy" id="1128671"/>
    <lineage>
        <taxon>Bacteria</taxon>
        <taxon>Pseudomonadati</taxon>
        <taxon>Pseudomonadota</taxon>
        <taxon>Alphaproteobacteria</taxon>
        <taxon>Hyphomicrobiales</taxon>
        <taxon>Methylobacteriaceae</taxon>
        <taxon>Microvirga</taxon>
    </lineage>
</organism>
<sequence>MKKLILLLVWLLGGTLPALAQAQRVEVAPGVSVTRKTYPVAANEAPFFNFAEKSEAQKAADQKLVDAVLQRVLDRTQAAKVTLTAGTRAFLGENDVATAAKRFNQAYLLDPQQSGVYPSFAMVAAARFKDFTYANELFRLAARMDSPAATLSADHGRTLLIAGRPAEAKPLLEQAVRDTPDWAVPRMNLAWATLQTGDRDEACRLVAQVKGQDLESVERDLALFKQKAGC</sequence>
<dbReference type="Gene3D" id="1.25.40.10">
    <property type="entry name" value="Tetratricopeptide repeat domain"/>
    <property type="match status" value="1"/>
</dbReference>
<dbReference type="EMBL" id="JBHOMY010000027">
    <property type="protein sequence ID" value="MFC1457248.1"/>
    <property type="molecule type" value="Genomic_DNA"/>
</dbReference>
<gene>
    <name evidence="2" type="ORF">ACETIH_11045</name>
</gene>
<evidence type="ECO:0000313" key="2">
    <source>
        <dbReference type="EMBL" id="MFC1457248.1"/>
    </source>
</evidence>
<dbReference type="SUPFAM" id="SSF48452">
    <property type="entry name" value="TPR-like"/>
    <property type="match status" value="1"/>
</dbReference>
<comment type="caution">
    <text evidence="2">The sequence shown here is derived from an EMBL/GenBank/DDBJ whole genome shotgun (WGS) entry which is preliminary data.</text>
</comment>
<evidence type="ECO:0000313" key="3">
    <source>
        <dbReference type="Proteomes" id="UP001593940"/>
    </source>
</evidence>
<accession>A0ABV6Y7K6</accession>
<dbReference type="Proteomes" id="UP001593940">
    <property type="component" value="Unassembled WGS sequence"/>
</dbReference>
<proteinExistence type="predicted"/>
<feature type="signal peptide" evidence="1">
    <location>
        <begin position="1"/>
        <end position="20"/>
    </location>
</feature>
<feature type="chain" id="PRO_5047224089" evidence="1">
    <location>
        <begin position="21"/>
        <end position="230"/>
    </location>
</feature>
<dbReference type="Pfam" id="PF14559">
    <property type="entry name" value="TPR_19"/>
    <property type="match status" value="1"/>
</dbReference>
<name>A0ABV6Y7K6_9HYPH</name>
<protein>
    <submittedName>
        <fullName evidence="2">Tetratricopeptide repeat protein</fullName>
    </submittedName>
</protein>